<name>A0A2P2MWV6_RHIMU</name>
<dbReference type="AlphaFoldDB" id="A0A2P2MWV6"/>
<reference evidence="1" key="1">
    <citation type="submission" date="2018-02" db="EMBL/GenBank/DDBJ databases">
        <title>Rhizophora mucronata_Transcriptome.</title>
        <authorList>
            <person name="Meera S.P."/>
            <person name="Sreeshan A."/>
            <person name="Augustine A."/>
        </authorList>
    </citation>
    <scope>NUCLEOTIDE SEQUENCE</scope>
    <source>
        <tissue evidence="1">Leaf</tissue>
    </source>
</reference>
<proteinExistence type="predicted"/>
<protein>
    <submittedName>
        <fullName evidence="1">Myb-related protein 340-like</fullName>
    </submittedName>
</protein>
<evidence type="ECO:0000313" key="1">
    <source>
        <dbReference type="EMBL" id="MBX34704.1"/>
    </source>
</evidence>
<accession>A0A2P2MWV6</accession>
<organism evidence="1">
    <name type="scientific">Rhizophora mucronata</name>
    <name type="common">Asiatic mangrove</name>
    <dbReference type="NCBI Taxonomy" id="61149"/>
    <lineage>
        <taxon>Eukaryota</taxon>
        <taxon>Viridiplantae</taxon>
        <taxon>Streptophyta</taxon>
        <taxon>Embryophyta</taxon>
        <taxon>Tracheophyta</taxon>
        <taxon>Spermatophyta</taxon>
        <taxon>Magnoliopsida</taxon>
        <taxon>eudicotyledons</taxon>
        <taxon>Gunneridae</taxon>
        <taxon>Pentapetalae</taxon>
        <taxon>rosids</taxon>
        <taxon>fabids</taxon>
        <taxon>Malpighiales</taxon>
        <taxon>Rhizophoraceae</taxon>
        <taxon>Rhizophora</taxon>
    </lineage>
</organism>
<sequence length="25" mass="2636">MKSPVVLYLIVCPARQVSGNSCLSA</sequence>
<dbReference type="EMBL" id="GGEC01054220">
    <property type="protein sequence ID" value="MBX34704.1"/>
    <property type="molecule type" value="Transcribed_RNA"/>
</dbReference>